<dbReference type="RefSeq" id="WP_007017911.1">
    <property type="nucleotide sequence ID" value="NZ_CH724115.1"/>
</dbReference>
<dbReference type="Proteomes" id="UP000004263">
    <property type="component" value="Unassembled WGS sequence"/>
</dbReference>
<keyword evidence="2" id="KW-1185">Reference proteome</keyword>
<gene>
    <name evidence="1" type="ORF">RED65_13942</name>
</gene>
<sequence>MVRTSDLSSEDEKHLLEHDAAKLFMRCYEKRTGKKIRHIWHNQPRRPDTSCLLEDERLDLEIAHLYGSEEEARQILKQGITRNTQHKLEQQSSIIDLNERLVDALNSILLKKSEKQYDSERVWLVIRNAHPAWEKSCIAQNLKKVSVPLGHVFEQIWVVADFKGETGIVQLFPSKSP</sequence>
<dbReference type="EMBL" id="AAQH01000012">
    <property type="protein sequence ID" value="EAT11868.1"/>
    <property type="molecule type" value="Genomic_DNA"/>
</dbReference>
<evidence type="ECO:0000313" key="2">
    <source>
        <dbReference type="Proteomes" id="UP000004263"/>
    </source>
</evidence>
<comment type="caution">
    <text evidence="1">The sequence shown here is derived from an EMBL/GenBank/DDBJ whole genome shotgun (WGS) entry which is preliminary data.</text>
</comment>
<accession>Q1N106</accession>
<proteinExistence type="predicted"/>
<reference evidence="1 2" key="1">
    <citation type="submission" date="2006-03" db="EMBL/GenBank/DDBJ databases">
        <authorList>
            <person name="Pinhassi J."/>
            <person name="Pedros-Alio C."/>
            <person name="Ferriera S."/>
            <person name="Johnson J."/>
            <person name="Kravitz S."/>
            <person name="Halpern A."/>
            <person name="Remington K."/>
            <person name="Beeson K."/>
            <person name="Tran B."/>
            <person name="Rogers Y.-H."/>
            <person name="Friedman R."/>
            <person name="Venter J.C."/>
        </authorList>
    </citation>
    <scope>NUCLEOTIDE SEQUENCE [LARGE SCALE GENOMIC DNA]</scope>
    <source>
        <strain evidence="1 2">RED65</strain>
    </source>
</reference>
<dbReference type="OrthoDB" id="5764462at2"/>
<dbReference type="HOGENOM" id="CLU_1562131_0_0_6"/>
<evidence type="ECO:0000313" key="1">
    <source>
        <dbReference type="EMBL" id="EAT11868.1"/>
    </source>
</evidence>
<dbReference type="AlphaFoldDB" id="Q1N106"/>
<protein>
    <submittedName>
        <fullName evidence="1">Uncharacterized protein</fullName>
    </submittedName>
</protein>
<name>Q1N106_9GAMM</name>
<organism evidence="1 2">
    <name type="scientific">Bermanella marisrubri</name>
    <dbReference type="NCBI Taxonomy" id="207949"/>
    <lineage>
        <taxon>Bacteria</taxon>
        <taxon>Pseudomonadati</taxon>
        <taxon>Pseudomonadota</taxon>
        <taxon>Gammaproteobacteria</taxon>
        <taxon>Oceanospirillales</taxon>
        <taxon>Oceanospirillaceae</taxon>
        <taxon>Bermanella</taxon>
    </lineage>
</organism>